<proteinExistence type="predicted"/>
<evidence type="ECO:0000313" key="2">
    <source>
        <dbReference type="Proteomes" id="UP000562352"/>
    </source>
</evidence>
<dbReference type="Proteomes" id="UP000562352">
    <property type="component" value="Unassembled WGS sequence"/>
</dbReference>
<comment type="caution">
    <text evidence="1">The sequence shown here is derived from an EMBL/GenBank/DDBJ whole genome shotgun (WGS) entry which is preliminary data.</text>
</comment>
<dbReference type="AlphaFoldDB" id="A0A841DF58"/>
<gene>
    <name evidence="1" type="ORF">FHS22_007438</name>
</gene>
<organism evidence="1 2">
    <name type="scientific">Planomonospora venezuelensis</name>
    <dbReference type="NCBI Taxonomy" id="1999"/>
    <lineage>
        <taxon>Bacteria</taxon>
        <taxon>Bacillati</taxon>
        <taxon>Actinomycetota</taxon>
        <taxon>Actinomycetes</taxon>
        <taxon>Streptosporangiales</taxon>
        <taxon>Streptosporangiaceae</taxon>
        <taxon>Planomonospora</taxon>
    </lineage>
</organism>
<name>A0A841DF58_PLAVE</name>
<evidence type="ECO:0000313" key="1">
    <source>
        <dbReference type="EMBL" id="MBB5968119.1"/>
    </source>
</evidence>
<sequence length="32" mass="3288">MELSGFVANTVEPWGAALNAFHPQAAACLVTA</sequence>
<dbReference type="EMBL" id="JACHJJ010000052">
    <property type="protein sequence ID" value="MBB5968119.1"/>
    <property type="molecule type" value="Genomic_DNA"/>
</dbReference>
<accession>A0A841DF58</accession>
<reference evidence="1 2" key="1">
    <citation type="submission" date="2020-08" db="EMBL/GenBank/DDBJ databases">
        <title>Genomic Encyclopedia of Type Strains, Phase III (KMG-III): the genomes of soil and plant-associated and newly described type strains.</title>
        <authorList>
            <person name="Whitman W."/>
        </authorList>
    </citation>
    <scope>NUCLEOTIDE SEQUENCE [LARGE SCALE GENOMIC DNA]</scope>
    <source>
        <strain evidence="1 2">CECT 3303</strain>
    </source>
</reference>
<protein>
    <submittedName>
        <fullName evidence="1">Uncharacterized protein</fullName>
    </submittedName>
</protein>
<keyword evidence="2" id="KW-1185">Reference proteome</keyword>